<evidence type="ECO:0000256" key="3">
    <source>
        <dbReference type="ARBA" id="ARBA00004614"/>
    </source>
</evidence>
<keyword evidence="19" id="KW-1185">Reference proteome</keyword>
<gene>
    <name evidence="18" type="ORF">OGAPHI_003953</name>
</gene>
<evidence type="ECO:0000256" key="2">
    <source>
        <dbReference type="ARBA" id="ARBA00004358"/>
    </source>
</evidence>
<proteinExistence type="inferred from homology"/>
<evidence type="ECO:0000256" key="14">
    <source>
        <dbReference type="ARBA" id="ARBA00023329"/>
    </source>
</evidence>
<evidence type="ECO:0000256" key="13">
    <source>
        <dbReference type="ARBA" id="ARBA00023157"/>
    </source>
</evidence>
<evidence type="ECO:0000256" key="7">
    <source>
        <dbReference type="ARBA" id="ARBA00022729"/>
    </source>
</evidence>
<evidence type="ECO:0000256" key="9">
    <source>
        <dbReference type="ARBA" id="ARBA00023006"/>
    </source>
</evidence>
<feature type="signal peptide" evidence="16">
    <location>
        <begin position="1"/>
        <end position="18"/>
    </location>
</feature>
<evidence type="ECO:0000256" key="6">
    <source>
        <dbReference type="ARBA" id="ARBA00022692"/>
    </source>
</evidence>
<keyword evidence="11" id="KW-0496">Mitochondrion</keyword>
<evidence type="ECO:0000256" key="11">
    <source>
        <dbReference type="ARBA" id="ARBA00023128"/>
    </source>
</evidence>
<evidence type="ECO:0000256" key="8">
    <source>
        <dbReference type="ARBA" id="ARBA00022989"/>
    </source>
</evidence>
<comment type="subcellular location">
    <subcellularLocation>
        <location evidence="2">Cytoplasmic vesicle membrane</location>
        <topology evidence="2">Single-pass type I membrane protein</topology>
    </subcellularLocation>
    <subcellularLocation>
        <location evidence="3">Golgi apparatus membrane</location>
        <topology evidence="3">Single-pass type I membrane protein</topology>
    </subcellularLocation>
    <subcellularLocation>
        <location evidence="1">Mitochondrion membrane</location>
        <topology evidence="1">Single-pass membrane protein</topology>
    </subcellularLocation>
</comment>
<dbReference type="RefSeq" id="XP_046060969.1">
    <property type="nucleotide sequence ID" value="XM_046204979.1"/>
</dbReference>
<keyword evidence="14" id="KW-0968">Cytoplasmic vesicle</keyword>
<evidence type="ECO:0000256" key="5">
    <source>
        <dbReference type="ARBA" id="ARBA00013776"/>
    </source>
</evidence>
<keyword evidence="10" id="KW-0333">Golgi apparatus</keyword>
<comment type="caution">
    <text evidence="18">The sequence shown here is derived from an EMBL/GenBank/DDBJ whole genome shotgun (WGS) entry which is preliminary data.</text>
</comment>
<evidence type="ECO:0000256" key="10">
    <source>
        <dbReference type="ARBA" id="ARBA00023034"/>
    </source>
</evidence>
<organism evidence="18 19">
    <name type="scientific">Ogataea philodendri</name>
    <dbReference type="NCBI Taxonomy" id="1378263"/>
    <lineage>
        <taxon>Eukaryota</taxon>
        <taxon>Fungi</taxon>
        <taxon>Dikarya</taxon>
        <taxon>Ascomycota</taxon>
        <taxon>Saccharomycotina</taxon>
        <taxon>Pichiomycetes</taxon>
        <taxon>Pichiales</taxon>
        <taxon>Pichiaceae</taxon>
        <taxon>Ogataea</taxon>
    </lineage>
</organism>
<keyword evidence="8 15" id="KW-1133">Transmembrane helix</keyword>
<dbReference type="GeneID" id="70235918"/>
<name>A0A9P8T562_9ASCO</name>
<dbReference type="GO" id="GO:0006914">
    <property type="term" value="P:autophagy"/>
    <property type="evidence" value="ECO:0007669"/>
    <property type="project" value="UniProtKB-KW"/>
</dbReference>
<evidence type="ECO:0000313" key="19">
    <source>
        <dbReference type="Proteomes" id="UP000769157"/>
    </source>
</evidence>
<protein>
    <recommendedName>
        <fullName evidence="5">Autophagy-related protein 27</fullName>
    </recommendedName>
</protein>
<keyword evidence="13" id="KW-1015">Disulfide bond</keyword>
<keyword evidence="9" id="KW-0072">Autophagy</keyword>
<keyword evidence="6 15" id="KW-0812">Transmembrane</keyword>
<dbReference type="PROSITE" id="PS51914">
    <property type="entry name" value="MRH"/>
    <property type="match status" value="1"/>
</dbReference>
<dbReference type="InterPro" id="IPR009011">
    <property type="entry name" value="Man6P_isomerase_rcpt-bd_dom_sf"/>
</dbReference>
<dbReference type="AlphaFoldDB" id="A0A9P8T562"/>
<evidence type="ECO:0000259" key="17">
    <source>
        <dbReference type="PROSITE" id="PS51914"/>
    </source>
</evidence>
<dbReference type="EMBL" id="JAEUBE010000295">
    <property type="protein sequence ID" value="KAH3665765.1"/>
    <property type="molecule type" value="Genomic_DNA"/>
</dbReference>
<reference evidence="18" key="2">
    <citation type="submission" date="2021-01" db="EMBL/GenBank/DDBJ databases">
        <authorList>
            <person name="Schikora-Tamarit M.A."/>
        </authorList>
    </citation>
    <scope>NUCLEOTIDE SEQUENCE</scope>
    <source>
        <strain evidence="18">CBS6075</strain>
    </source>
</reference>
<dbReference type="OrthoDB" id="29460at2759"/>
<feature type="chain" id="PRO_5040183483" description="Autophagy-related protein 27" evidence="16">
    <location>
        <begin position="19"/>
        <end position="266"/>
    </location>
</feature>
<dbReference type="InterPro" id="IPR018939">
    <property type="entry name" value="Autophagy-rel_prot_27"/>
</dbReference>
<feature type="transmembrane region" description="Helical" evidence="15">
    <location>
        <begin position="193"/>
        <end position="213"/>
    </location>
</feature>
<sequence length="266" mass="29911">MFKQIYTVLFLLVRLTAAIDISDSHFAEYPDIKQLAGVHQVDKTEETPPSTKKLSWYVNIYDPSSKDSKNDLDVPECSKDSQVCGLTQITLPDRDPLVTEVFAFSNKLNPQFEDNSSSITVKLQGANWGALSLDTEIEFICGTEDTKDNLKLVSFDYSTAKFTFESKYACKSSQQPPKDGKEKSPKSDDSNSWGFFTWLFILLVIMMATYIIAQAWINTNRMGSSHEFLNELIESIIETLSKLPEFLREIGSKLFSSGNRGGYSAV</sequence>
<comment type="similarity">
    <text evidence="4">Belongs to the ATG27 family.</text>
</comment>
<accession>A0A9P8T562</accession>
<evidence type="ECO:0000256" key="16">
    <source>
        <dbReference type="SAM" id="SignalP"/>
    </source>
</evidence>
<dbReference type="InterPro" id="IPR044865">
    <property type="entry name" value="MRH_dom"/>
</dbReference>
<dbReference type="Gene3D" id="2.70.130.10">
    <property type="entry name" value="Mannose-6-phosphate receptor binding domain"/>
    <property type="match status" value="1"/>
</dbReference>
<keyword evidence="7 16" id="KW-0732">Signal</keyword>
<evidence type="ECO:0000313" key="18">
    <source>
        <dbReference type="EMBL" id="KAH3665765.1"/>
    </source>
</evidence>
<dbReference type="GO" id="GO:0031966">
    <property type="term" value="C:mitochondrial membrane"/>
    <property type="evidence" value="ECO:0007669"/>
    <property type="project" value="UniProtKB-SubCell"/>
</dbReference>
<evidence type="ECO:0000256" key="12">
    <source>
        <dbReference type="ARBA" id="ARBA00023136"/>
    </source>
</evidence>
<dbReference type="GO" id="GO:0000139">
    <property type="term" value="C:Golgi membrane"/>
    <property type="evidence" value="ECO:0007669"/>
    <property type="project" value="UniProtKB-SubCell"/>
</dbReference>
<reference evidence="18" key="1">
    <citation type="journal article" date="2021" name="Open Biol.">
        <title>Shared evolutionary footprints suggest mitochondrial oxidative damage underlies multiple complex I losses in fungi.</title>
        <authorList>
            <person name="Schikora-Tamarit M.A."/>
            <person name="Marcet-Houben M."/>
            <person name="Nosek J."/>
            <person name="Gabaldon T."/>
        </authorList>
    </citation>
    <scope>NUCLEOTIDE SEQUENCE</scope>
    <source>
        <strain evidence="18">CBS6075</strain>
    </source>
</reference>
<evidence type="ECO:0000256" key="4">
    <source>
        <dbReference type="ARBA" id="ARBA00005363"/>
    </source>
</evidence>
<evidence type="ECO:0000256" key="15">
    <source>
        <dbReference type="SAM" id="Phobius"/>
    </source>
</evidence>
<keyword evidence="12 15" id="KW-0472">Membrane</keyword>
<dbReference type="Proteomes" id="UP000769157">
    <property type="component" value="Unassembled WGS sequence"/>
</dbReference>
<feature type="domain" description="MRH" evidence="17">
    <location>
        <begin position="19"/>
        <end position="172"/>
    </location>
</feature>
<dbReference type="Pfam" id="PF09451">
    <property type="entry name" value="ATG27"/>
    <property type="match status" value="1"/>
</dbReference>
<dbReference type="GO" id="GO:0030659">
    <property type="term" value="C:cytoplasmic vesicle membrane"/>
    <property type="evidence" value="ECO:0007669"/>
    <property type="project" value="UniProtKB-SubCell"/>
</dbReference>
<evidence type="ECO:0000256" key="1">
    <source>
        <dbReference type="ARBA" id="ARBA00004304"/>
    </source>
</evidence>